<reference evidence="1" key="1">
    <citation type="submission" date="2022-10" db="EMBL/GenBank/DDBJ databases">
        <authorList>
            <person name="Chen Y."/>
            <person name="Dougan E. K."/>
            <person name="Chan C."/>
            <person name="Rhodes N."/>
            <person name="Thang M."/>
        </authorList>
    </citation>
    <scope>NUCLEOTIDE SEQUENCE</scope>
</reference>
<dbReference type="EMBL" id="CAMXCT010006584">
    <property type="protein sequence ID" value="CAI4016425.1"/>
    <property type="molecule type" value="Genomic_DNA"/>
</dbReference>
<protein>
    <submittedName>
        <fullName evidence="4">Integrase catalytic domain-containing protein</fullName>
    </submittedName>
</protein>
<sequence length="249" mass="27267">MASRPKQIEAAQKILRGVVALSSFSEIREKQWRGVSKSLEKVAVLTPAQAAEWLAAFDGELWTAAQVAEYQASIAEKTKALEEQPMRGTGQDFLMLPYYLTEELATMVLAGEDLDRDALLQKLCYHASKLTLRNASEASKAMLLVLANWRAVCKMSPQDQYQFYVNKKPLVTKYLSSALAGGQALPGLPMSWQELPKDLLSANFPMGKPAVLAASIASESFQTAFSSCQAIHIGIVVLCTPCTPALSWH</sequence>
<dbReference type="EMBL" id="CAMXCT010002841">
    <property type="protein sequence ID" value="CAI4000803.1"/>
    <property type="molecule type" value="Genomic_DNA"/>
</dbReference>
<evidence type="ECO:0000313" key="3">
    <source>
        <dbReference type="EMBL" id="CAL1154178.1"/>
    </source>
</evidence>
<evidence type="ECO:0000313" key="5">
    <source>
        <dbReference type="Proteomes" id="UP001152797"/>
    </source>
</evidence>
<dbReference type="OrthoDB" id="482670at2759"/>
<dbReference type="EMBL" id="CAMXCT020006584">
    <property type="protein sequence ID" value="CAL1169800.1"/>
    <property type="molecule type" value="Genomic_DNA"/>
</dbReference>
<dbReference type="EMBL" id="CAMXCT030002841">
    <property type="protein sequence ID" value="CAL4788115.1"/>
    <property type="molecule type" value="Genomic_DNA"/>
</dbReference>
<gene>
    <name evidence="1" type="ORF">C1SCF055_LOCUS26894</name>
    <name evidence="2" type="ORF">C1SCF055_LOCUS41170</name>
</gene>
<reference evidence="3" key="2">
    <citation type="submission" date="2024-04" db="EMBL/GenBank/DDBJ databases">
        <authorList>
            <person name="Chen Y."/>
            <person name="Shah S."/>
            <person name="Dougan E. K."/>
            <person name="Thang M."/>
            <person name="Chan C."/>
        </authorList>
    </citation>
    <scope>NUCLEOTIDE SEQUENCE [LARGE SCALE GENOMIC DNA]</scope>
</reference>
<accession>A0A9P1G5I4</accession>
<dbReference type="AlphaFoldDB" id="A0A9P1G5I4"/>
<name>A0A9P1G5I4_9DINO</name>
<comment type="caution">
    <text evidence="1">The sequence shown here is derived from an EMBL/GenBank/DDBJ whole genome shotgun (WGS) entry which is preliminary data.</text>
</comment>
<organism evidence="1">
    <name type="scientific">Cladocopium goreaui</name>
    <dbReference type="NCBI Taxonomy" id="2562237"/>
    <lineage>
        <taxon>Eukaryota</taxon>
        <taxon>Sar</taxon>
        <taxon>Alveolata</taxon>
        <taxon>Dinophyceae</taxon>
        <taxon>Suessiales</taxon>
        <taxon>Symbiodiniaceae</taxon>
        <taxon>Cladocopium</taxon>
    </lineage>
</organism>
<evidence type="ECO:0000313" key="4">
    <source>
        <dbReference type="EMBL" id="CAL4788115.1"/>
    </source>
</evidence>
<proteinExistence type="predicted"/>
<keyword evidence="5" id="KW-1185">Reference proteome</keyword>
<dbReference type="EMBL" id="CAMXCT020002841">
    <property type="protein sequence ID" value="CAL1154178.1"/>
    <property type="molecule type" value="Genomic_DNA"/>
</dbReference>
<evidence type="ECO:0000313" key="2">
    <source>
        <dbReference type="EMBL" id="CAI4016425.1"/>
    </source>
</evidence>
<evidence type="ECO:0000313" key="1">
    <source>
        <dbReference type="EMBL" id="CAI4000803.1"/>
    </source>
</evidence>
<dbReference type="Proteomes" id="UP001152797">
    <property type="component" value="Unassembled WGS sequence"/>
</dbReference>
<dbReference type="EMBL" id="CAMXCT030006584">
    <property type="protein sequence ID" value="CAL4803737.1"/>
    <property type="molecule type" value="Genomic_DNA"/>
</dbReference>